<reference evidence="2 3" key="1">
    <citation type="submission" date="2019-02" db="EMBL/GenBank/DDBJ databases">
        <title>Deep-cultivation of Planctomycetes and their phenomic and genomic characterization uncovers novel biology.</title>
        <authorList>
            <person name="Wiegand S."/>
            <person name="Jogler M."/>
            <person name="Boedeker C."/>
            <person name="Pinto D."/>
            <person name="Vollmers J."/>
            <person name="Rivas-Marin E."/>
            <person name="Kohn T."/>
            <person name="Peeters S.H."/>
            <person name="Heuer A."/>
            <person name="Rast P."/>
            <person name="Oberbeckmann S."/>
            <person name="Bunk B."/>
            <person name="Jeske O."/>
            <person name="Meyerdierks A."/>
            <person name="Storesund J.E."/>
            <person name="Kallscheuer N."/>
            <person name="Luecker S."/>
            <person name="Lage O.M."/>
            <person name="Pohl T."/>
            <person name="Merkel B.J."/>
            <person name="Hornburger P."/>
            <person name="Mueller R.-W."/>
            <person name="Bruemmer F."/>
            <person name="Labrenz M."/>
            <person name="Spormann A.M."/>
            <person name="Op den Camp H."/>
            <person name="Overmann J."/>
            <person name="Amann R."/>
            <person name="Jetten M.S.M."/>
            <person name="Mascher T."/>
            <person name="Medema M.H."/>
            <person name="Devos D.P."/>
            <person name="Kaster A.-K."/>
            <person name="Ovreas L."/>
            <person name="Rohde M."/>
            <person name="Galperin M.Y."/>
            <person name="Jogler C."/>
        </authorList>
    </citation>
    <scope>NUCLEOTIDE SEQUENCE [LARGE SCALE GENOMIC DNA]</scope>
    <source>
        <strain evidence="2 3">SV_7m_r</strain>
    </source>
</reference>
<dbReference type="Proteomes" id="UP000315003">
    <property type="component" value="Chromosome"/>
</dbReference>
<feature type="region of interest" description="Disordered" evidence="1">
    <location>
        <begin position="997"/>
        <end position="1064"/>
    </location>
</feature>
<feature type="region of interest" description="Disordered" evidence="1">
    <location>
        <begin position="491"/>
        <end position="563"/>
    </location>
</feature>
<feature type="compositionally biased region" description="Low complexity" evidence="1">
    <location>
        <begin position="386"/>
        <end position="399"/>
    </location>
</feature>
<feature type="region of interest" description="Disordered" evidence="1">
    <location>
        <begin position="840"/>
        <end position="899"/>
    </location>
</feature>
<feature type="region of interest" description="Disordered" evidence="1">
    <location>
        <begin position="799"/>
        <end position="820"/>
    </location>
</feature>
<feature type="compositionally biased region" description="Low complexity" evidence="1">
    <location>
        <begin position="65"/>
        <end position="84"/>
    </location>
</feature>
<organism evidence="2 3">
    <name type="scientific">Stieleria bergensis</name>
    <dbReference type="NCBI Taxonomy" id="2528025"/>
    <lineage>
        <taxon>Bacteria</taxon>
        <taxon>Pseudomonadati</taxon>
        <taxon>Planctomycetota</taxon>
        <taxon>Planctomycetia</taxon>
        <taxon>Pirellulales</taxon>
        <taxon>Pirellulaceae</taxon>
        <taxon>Stieleria</taxon>
    </lineage>
</organism>
<feature type="compositionally biased region" description="Polar residues" evidence="1">
    <location>
        <begin position="589"/>
        <end position="600"/>
    </location>
</feature>
<feature type="compositionally biased region" description="Polar residues" evidence="1">
    <location>
        <begin position="551"/>
        <end position="563"/>
    </location>
</feature>
<evidence type="ECO:0008006" key="4">
    <source>
        <dbReference type="Google" id="ProtNLM"/>
    </source>
</evidence>
<feature type="region of interest" description="Disordered" evidence="1">
    <location>
        <begin position="267"/>
        <end position="327"/>
    </location>
</feature>
<feature type="compositionally biased region" description="Low complexity" evidence="1">
    <location>
        <begin position="153"/>
        <end position="168"/>
    </location>
</feature>
<feature type="compositionally biased region" description="Polar residues" evidence="1">
    <location>
        <begin position="801"/>
        <end position="820"/>
    </location>
</feature>
<evidence type="ECO:0000256" key="1">
    <source>
        <dbReference type="SAM" id="MobiDB-lite"/>
    </source>
</evidence>
<dbReference type="EMBL" id="CP036272">
    <property type="protein sequence ID" value="QDT58765.1"/>
    <property type="molecule type" value="Genomic_DNA"/>
</dbReference>
<feature type="region of interest" description="Disordered" evidence="1">
    <location>
        <begin position="585"/>
        <end position="758"/>
    </location>
</feature>
<feature type="compositionally biased region" description="Polar residues" evidence="1">
    <location>
        <begin position="878"/>
        <end position="890"/>
    </location>
</feature>
<feature type="region of interest" description="Disordered" evidence="1">
    <location>
        <begin position="381"/>
        <end position="428"/>
    </location>
</feature>
<gene>
    <name evidence="2" type="ORF">SV7mr_12650</name>
</gene>
<accession>A0A517SRK8</accession>
<feature type="compositionally biased region" description="Low complexity" evidence="1">
    <location>
        <begin position="728"/>
        <end position="737"/>
    </location>
</feature>
<protein>
    <recommendedName>
        <fullName evidence="4">Pilus formation protein N-terminal domain-containing protein</fullName>
    </recommendedName>
</protein>
<feature type="compositionally biased region" description="Low complexity" evidence="1">
    <location>
        <begin position="300"/>
        <end position="320"/>
    </location>
</feature>
<feature type="region of interest" description="Disordered" evidence="1">
    <location>
        <begin position="916"/>
        <end position="941"/>
    </location>
</feature>
<proteinExistence type="predicted"/>
<feature type="compositionally biased region" description="Low complexity" evidence="1">
    <location>
        <begin position="523"/>
        <end position="549"/>
    </location>
</feature>
<evidence type="ECO:0000313" key="2">
    <source>
        <dbReference type="EMBL" id="QDT58765.1"/>
    </source>
</evidence>
<dbReference type="AlphaFoldDB" id="A0A517SRK8"/>
<keyword evidence="3" id="KW-1185">Reference proteome</keyword>
<feature type="region of interest" description="Disordered" evidence="1">
    <location>
        <begin position="56"/>
        <end position="84"/>
    </location>
</feature>
<name>A0A517SRK8_9BACT</name>
<feature type="region of interest" description="Disordered" evidence="1">
    <location>
        <begin position="131"/>
        <end position="173"/>
    </location>
</feature>
<feature type="compositionally biased region" description="Basic and acidic residues" evidence="1">
    <location>
        <begin position="609"/>
        <end position="619"/>
    </location>
</feature>
<evidence type="ECO:0000313" key="3">
    <source>
        <dbReference type="Proteomes" id="UP000315003"/>
    </source>
</evidence>
<sequence length="1234" mass="125611">MRVTTAKRKMTTNNAFLQSAKRASLIAALLACCSTARSDELSSGLIDSAQLKSRHSANPAASFPQHAANSLQQHQAAAAQRARNLARASAARASAPVAGAGYLHQSPYAGRANDPVGNSAAVANGVVQSNPFLQPSAHGNSAAPADGRNSAVSGQPIPSQLPSPQSIGASPNAPIGVVQQNQFATAASLASQQADQQVSTQQPKSLAMLIRRQPDAQLKPVPQPQHTAVLSSHQAVMQNGLALATGQAEPSGQAAHSALAANPALMQSGHQSGGLTAPTVVPAGGPIDPPAPLKAGSNLDQADTAATETTSSATQTPSESNSDDESILQVADARDQQKSIKITEPIQFSLSDGSSVMQAAPTDHAPDGGVIREILPPRFGKHAKADAANSAPNTAPTAKPETNDQSAASETEPLPFDLTPKHQPAAAPRVAVKRNVGSGNMPAASSQSAGGTNQMIKVAKPKILQHGKTAYAGGSGVIQLAPGVAFAKPLPNDPAAMPSSAVEPEDAGQNAASPKMANEVSNAQEAETEPATAAEPMPAAAQQDAPAAPVTDSTASKPENTATQSLSTLPIAKLPALPQFPIADLGLAPSTTPPANQVSQPGAAAQENRSIEPEVRSSRPTEVVTETPVAEQPAMSADREPDASAAKPGLPIAQGSMLPPPPPFSAGTNGRVAPPATPPTSIAAAPPQRQPKDNHQDAGVVRGTPRTASRSVVATPTAEGDSDDANDDAASAVAAESTLPPLPEMPAASADRTTPGEVSQEIKIAFAQPDAANQQVTKKHWVDSGESPVHAAPATVGATETGASNASPATNPAQVNPAQATPAQIKSTTQFNAFSMAANRVPSAPANPPTQQGTVPVPSAVATTGTDAETDADAKTDSVSGTDSAPQTVSKPAATPASQIALKDRVAETAAETSGVIAVPEPHAPATAQDAEPPTVQSADEPILPTATDHMAQPPGLESIHGVRNQRTVVADPPPAQLVGPVGPQVNAAPSAISSATYDPASMEQPAGPTDPTPETSSTAPPLAAGLTESGPGPAAGDQIAQPNPAPKTVTKLRPAPTPRRIPGESKLVTVDAPVSGIDGKTANAIPIQLSRAQVRSMTIGGRLRQFKIDDDSICQVFHSGHNQIKLIGTSLGKTYLTVWADVAPDQTTRVQTFLIDVSQNVNALGEKVGIDTQLLNTSVARAFPGSRALVTQQNGVLIVSGTCPDDQMATQLLRMVRKSCRIPVIDRLSVQTP</sequence>